<dbReference type="SUPFAM" id="SSF52266">
    <property type="entry name" value="SGNH hydrolase"/>
    <property type="match status" value="2"/>
</dbReference>
<reference evidence="2 3" key="1">
    <citation type="submission" date="2020-08" db="EMBL/GenBank/DDBJ databases">
        <title>A Genomic Blueprint of the Chicken Gut Microbiome.</title>
        <authorList>
            <person name="Gilroy R."/>
            <person name="Ravi A."/>
            <person name="Getino M."/>
            <person name="Pursley I."/>
            <person name="Horton D.L."/>
            <person name="Alikhan N.-F."/>
            <person name="Baker D."/>
            <person name="Gharbi K."/>
            <person name="Hall N."/>
            <person name="Watson M."/>
            <person name="Adriaenssens E.M."/>
            <person name="Foster-Nyarko E."/>
            <person name="Jarju S."/>
            <person name="Secka A."/>
            <person name="Antonio M."/>
            <person name="Oren A."/>
            <person name="Chaudhuri R."/>
            <person name="La Ragione R.M."/>
            <person name="Hildebrand F."/>
            <person name="Pallen M.J."/>
        </authorList>
    </citation>
    <scope>NUCLEOTIDE SEQUENCE [LARGE SCALE GENOMIC DNA]</scope>
    <source>
        <strain evidence="2 3">Re31</strain>
    </source>
</reference>
<sequence length="368" mass="40551">MNEGVLIRIMKKYPFIILNLLIITLVLVILFGQKHQKAEQEANEELAVSYISEANEREGQKKKLGKLLEQTIAEELPGVVAWGDSLTYGSGGEGVTYPKVLQNLIEQNVYPNIPVVNMGVRGETSSTIVGRAGGTPFVVSSFTIPKEVTKVEIHITSSTGEPVAPLRQGDRGMNPVTINGVQGIISIDQQSKEENSYYFERLQRGEAVQVEGGTVIETAAMGKFKNYLPIVFVGQNGGYKTNQQLVDQIKSVIQLEKYNENYLVLGLTTGTAESRIQLESLMETTFGKKYVNLRELISTNGLKLANITPTTEDLMAMETGAIPPSLLSDKVHFNAKGYEVIGKIVFDRMKQLGYFDSVKQLAEKLNAI</sequence>
<gene>
    <name evidence="2" type="ORF">H9636_03270</name>
</gene>
<proteinExistence type="predicted"/>
<dbReference type="RefSeq" id="WP_191706216.1">
    <property type="nucleotide sequence ID" value="NZ_JACSQA010000003.1"/>
</dbReference>
<evidence type="ECO:0000313" key="3">
    <source>
        <dbReference type="Proteomes" id="UP000640930"/>
    </source>
</evidence>
<keyword evidence="1" id="KW-0472">Membrane</keyword>
<evidence type="ECO:0000256" key="1">
    <source>
        <dbReference type="SAM" id="Phobius"/>
    </source>
</evidence>
<dbReference type="Proteomes" id="UP000640930">
    <property type="component" value="Unassembled WGS sequence"/>
</dbReference>
<organism evidence="2 3">
    <name type="scientific">Ureibacillus galli</name>
    <dbReference type="NCBI Taxonomy" id="2762222"/>
    <lineage>
        <taxon>Bacteria</taxon>
        <taxon>Bacillati</taxon>
        <taxon>Bacillota</taxon>
        <taxon>Bacilli</taxon>
        <taxon>Bacillales</taxon>
        <taxon>Caryophanaceae</taxon>
        <taxon>Ureibacillus</taxon>
    </lineage>
</organism>
<keyword evidence="1" id="KW-0812">Transmembrane</keyword>
<feature type="transmembrane region" description="Helical" evidence="1">
    <location>
        <begin position="12"/>
        <end position="32"/>
    </location>
</feature>
<dbReference type="InterPro" id="IPR036514">
    <property type="entry name" value="SGNH_hydro_sf"/>
</dbReference>
<evidence type="ECO:0008006" key="4">
    <source>
        <dbReference type="Google" id="ProtNLM"/>
    </source>
</evidence>
<keyword evidence="1" id="KW-1133">Transmembrane helix</keyword>
<accession>A0ABR8X8L7</accession>
<evidence type="ECO:0000313" key="2">
    <source>
        <dbReference type="EMBL" id="MBD8025669.1"/>
    </source>
</evidence>
<dbReference type="EMBL" id="JACSQA010000003">
    <property type="protein sequence ID" value="MBD8025669.1"/>
    <property type="molecule type" value="Genomic_DNA"/>
</dbReference>
<comment type="caution">
    <text evidence="2">The sequence shown here is derived from an EMBL/GenBank/DDBJ whole genome shotgun (WGS) entry which is preliminary data.</text>
</comment>
<protein>
    <recommendedName>
        <fullName evidence="4">SGNH hydrolase-type esterase domain-containing protein</fullName>
    </recommendedName>
</protein>
<keyword evidence="3" id="KW-1185">Reference proteome</keyword>
<name>A0ABR8X8L7_9BACL</name>
<dbReference type="Gene3D" id="3.40.50.1110">
    <property type="entry name" value="SGNH hydrolase"/>
    <property type="match status" value="2"/>
</dbReference>